<dbReference type="AlphaFoldDB" id="X0WJW5"/>
<organism evidence="1">
    <name type="scientific">marine sediment metagenome</name>
    <dbReference type="NCBI Taxonomy" id="412755"/>
    <lineage>
        <taxon>unclassified sequences</taxon>
        <taxon>metagenomes</taxon>
        <taxon>ecological metagenomes</taxon>
    </lineage>
</organism>
<feature type="non-terminal residue" evidence="1">
    <location>
        <position position="47"/>
    </location>
</feature>
<proteinExistence type="predicted"/>
<sequence length="47" mass="5259">MPEYSTIQDIRDRGVAADVADDLAVTRALGRATLVIDGHCGRNFWRR</sequence>
<reference evidence="1" key="1">
    <citation type="journal article" date="2014" name="Front. Microbiol.">
        <title>High frequency of phylogenetically diverse reductive dehalogenase-homologous genes in deep subseafloor sedimentary metagenomes.</title>
        <authorList>
            <person name="Kawai M."/>
            <person name="Futagami T."/>
            <person name="Toyoda A."/>
            <person name="Takaki Y."/>
            <person name="Nishi S."/>
            <person name="Hori S."/>
            <person name="Arai W."/>
            <person name="Tsubouchi T."/>
            <person name="Morono Y."/>
            <person name="Uchiyama I."/>
            <person name="Ito T."/>
            <person name="Fujiyama A."/>
            <person name="Inagaki F."/>
            <person name="Takami H."/>
        </authorList>
    </citation>
    <scope>NUCLEOTIDE SEQUENCE</scope>
    <source>
        <strain evidence="1">Expedition CK06-06</strain>
    </source>
</reference>
<evidence type="ECO:0000313" key="1">
    <source>
        <dbReference type="EMBL" id="GAG31279.1"/>
    </source>
</evidence>
<dbReference type="EMBL" id="BARS01049284">
    <property type="protein sequence ID" value="GAG31279.1"/>
    <property type="molecule type" value="Genomic_DNA"/>
</dbReference>
<gene>
    <name evidence="1" type="ORF">S01H1_73739</name>
</gene>
<accession>X0WJW5</accession>
<protein>
    <submittedName>
        <fullName evidence="1">Uncharacterized protein</fullName>
    </submittedName>
</protein>
<name>X0WJW5_9ZZZZ</name>
<comment type="caution">
    <text evidence="1">The sequence shown here is derived from an EMBL/GenBank/DDBJ whole genome shotgun (WGS) entry which is preliminary data.</text>
</comment>